<dbReference type="InterPro" id="IPR001478">
    <property type="entry name" value="PDZ"/>
</dbReference>
<dbReference type="CDD" id="cd06668">
    <property type="entry name" value="PDZ4_MUPP1-like"/>
    <property type="match status" value="1"/>
</dbReference>
<dbReference type="SMART" id="SM00228">
    <property type="entry name" value="PDZ"/>
    <property type="match status" value="1"/>
</dbReference>
<protein>
    <recommendedName>
        <fullName evidence="2">PDZ domain-containing protein</fullName>
    </recommendedName>
</protein>
<feature type="region of interest" description="Disordered" evidence="1">
    <location>
        <begin position="281"/>
        <end position="301"/>
    </location>
</feature>
<dbReference type="PANTHER" id="PTHR19964:SF92">
    <property type="entry name" value="PATJ HOMOLOG"/>
    <property type="match status" value="1"/>
</dbReference>
<reference evidence="3 4" key="1">
    <citation type="submission" date="2023-11" db="EMBL/GenBank/DDBJ databases">
        <title>Halocaridina rubra genome assembly.</title>
        <authorList>
            <person name="Smith C."/>
        </authorList>
    </citation>
    <scope>NUCLEOTIDE SEQUENCE [LARGE SCALE GENOMIC DNA]</scope>
    <source>
        <strain evidence="3">EP-1</strain>
        <tissue evidence="3">Whole</tissue>
    </source>
</reference>
<evidence type="ECO:0000313" key="3">
    <source>
        <dbReference type="EMBL" id="KAK7081788.1"/>
    </source>
</evidence>
<feature type="non-terminal residue" evidence="3">
    <location>
        <position position="301"/>
    </location>
</feature>
<dbReference type="InterPro" id="IPR036034">
    <property type="entry name" value="PDZ_sf"/>
</dbReference>
<dbReference type="InterPro" id="IPR051342">
    <property type="entry name" value="PDZ_scaffold"/>
</dbReference>
<evidence type="ECO:0000256" key="1">
    <source>
        <dbReference type="SAM" id="MobiDB-lite"/>
    </source>
</evidence>
<accession>A0AAN9ABC3</accession>
<proteinExistence type="predicted"/>
<sequence length="301" mass="31845">MVNTSYVSVSKARTKGSHRARPTRLNGNIVTIPPLGELPNSEALRSALGDLEMSSEDFHVVEAINPALSPPTSSSTIIADVPILSSSSISHQPLQQPSSAAASTAAILSSSSSSYATATNVPQLTSISQMSSTGVPPMSSAPGSSDTRLEDIELMIDTDYSGELRPSVENAIERKWSRIVGPEFEIVVAQLNKFEEGGGLGISLEGTVDVEGGREVRPHHYIRSILPDGPVGRNGRLCSGDELLEVNGHKLLGLNHVEVVGILKELPRSVRLVCGRRAPGAPPPLHPIDAPTADRDTFAAR</sequence>
<dbReference type="AlphaFoldDB" id="A0AAN9ABC3"/>
<evidence type="ECO:0000313" key="4">
    <source>
        <dbReference type="Proteomes" id="UP001381693"/>
    </source>
</evidence>
<gene>
    <name evidence="3" type="ORF">SK128_023236</name>
</gene>
<evidence type="ECO:0000259" key="2">
    <source>
        <dbReference type="PROSITE" id="PS50106"/>
    </source>
</evidence>
<feature type="region of interest" description="Disordered" evidence="1">
    <location>
        <begin position="1"/>
        <end position="26"/>
    </location>
</feature>
<dbReference type="SUPFAM" id="SSF50156">
    <property type="entry name" value="PDZ domain-like"/>
    <property type="match status" value="1"/>
</dbReference>
<organism evidence="3 4">
    <name type="scientific">Halocaridina rubra</name>
    <name type="common">Hawaiian red shrimp</name>
    <dbReference type="NCBI Taxonomy" id="373956"/>
    <lineage>
        <taxon>Eukaryota</taxon>
        <taxon>Metazoa</taxon>
        <taxon>Ecdysozoa</taxon>
        <taxon>Arthropoda</taxon>
        <taxon>Crustacea</taxon>
        <taxon>Multicrustacea</taxon>
        <taxon>Malacostraca</taxon>
        <taxon>Eumalacostraca</taxon>
        <taxon>Eucarida</taxon>
        <taxon>Decapoda</taxon>
        <taxon>Pleocyemata</taxon>
        <taxon>Caridea</taxon>
        <taxon>Atyoidea</taxon>
        <taxon>Atyidae</taxon>
        <taxon>Halocaridina</taxon>
    </lineage>
</organism>
<dbReference type="Pfam" id="PF00595">
    <property type="entry name" value="PDZ"/>
    <property type="match status" value="1"/>
</dbReference>
<feature type="compositionally biased region" description="Basic residues" evidence="1">
    <location>
        <begin position="12"/>
        <end position="22"/>
    </location>
</feature>
<dbReference type="EMBL" id="JAXCGZ010004437">
    <property type="protein sequence ID" value="KAK7081788.1"/>
    <property type="molecule type" value="Genomic_DNA"/>
</dbReference>
<dbReference type="Proteomes" id="UP001381693">
    <property type="component" value="Unassembled WGS sequence"/>
</dbReference>
<feature type="compositionally biased region" description="Basic and acidic residues" evidence="1">
    <location>
        <begin position="292"/>
        <end position="301"/>
    </location>
</feature>
<name>A0AAN9ABC3_HALRR</name>
<dbReference type="Gene3D" id="2.30.42.10">
    <property type="match status" value="1"/>
</dbReference>
<comment type="caution">
    <text evidence="3">The sequence shown here is derived from an EMBL/GenBank/DDBJ whole genome shotgun (WGS) entry which is preliminary data.</text>
</comment>
<keyword evidence="4" id="KW-1185">Reference proteome</keyword>
<dbReference type="PROSITE" id="PS50106">
    <property type="entry name" value="PDZ"/>
    <property type="match status" value="1"/>
</dbReference>
<feature type="domain" description="PDZ" evidence="2">
    <location>
        <begin position="188"/>
        <end position="278"/>
    </location>
</feature>
<dbReference type="PANTHER" id="PTHR19964">
    <property type="entry name" value="MULTIPLE PDZ DOMAIN PROTEIN"/>
    <property type="match status" value="1"/>
</dbReference>